<gene>
    <name evidence="2" type="ORF">Pmani_028559</name>
</gene>
<feature type="compositionally biased region" description="Basic and acidic residues" evidence="1">
    <location>
        <begin position="226"/>
        <end position="236"/>
    </location>
</feature>
<dbReference type="EMBL" id="JAWZYT010003292">
    <property type="protein sequence ID" value="KAK4299144.1"/>
    <property type="molecule type" value="Genomic_DNA"/>
</dbReference>
<evidence type="ECO:0000256" key="1">
    <source>
        <dbReference type="SAM" id="MobiDB-lite"/>
    </source>
</evidence>
<reference evidence="2" key="1">
    <citation type="submission" date="2023-11" db="EMBL/GenBank/DDBJ databases">
        <title>Genome assemblies of two species of porcelain crab, Petrolisthes cinctipes and Petrolisthes manimaculis (Anomura: Porcellanidae).</title>
        <authorList>
            <person name="Angst P."/>
        </authorList>
    </citation>
    <scope>NUCLEOTIDE SEQUENCE</scope>
    <source>
        <strain evidence="2">PB745_02</strain>
        <tissue evidence="2">Gill</tissue>
    </source>
</reference>
<dbReference type="Proteomes" id="UP001292094">
    <property type="component" value="Unassembled WGS sequence"/>
</dbReference>
<accession>A0AAE1P1B4</accession>
<name>A0AAE1P1B4_9EUCA</name>
<keyword evidence="3" id="KW-1185">Reference proteome</keyword>
<feature type="compositionally biased region" description="Acidic residues" evidence="1">
    <location>
        <begin position="136"/>
        <end position="165"/>
    </location>
</feature>
<dbReference type="AlphaFoldDB" id="A0AAE1P1B4"/>
<feature type="region of interest" description="Disordered" evidence="1">
    <location>
        <begin position="211"/>
        <end position="259"/>
    </location>
</feature>
<evidence type="ECO:0000313" key="3">
    <source>
        <dbReference type="Proteomes" id="UP001292094"/>
    </source>
</evidence>
<organism evidence="2 3">
    <name type="scientific">Petrolisthes manimaculis</name>
    <dbReference type="NCBI Taxonomy" id="1843537"/>
    <lineage>
        <taxon>Eukaryota</taxon>
        <taxon>Metazoa</taxon>
        <taxon>Ecdysozoa</taxon>
        <taxon>Arthropoda</taxon>
        <taxon>Crustacea</taxon>
        <taxon>Multicrustacea</taxon>
        <taxon>Malacostraca</taxon>
        <taxon>Eumalacostraca</taxon>
        <taxon>Eucarida</taxon>
        <taxon>Decapoda</taxon>
        <taxon>Pleocyemata</taxon>
        <taxon>Anomura</taxon>
        <taxon>Galatheoidea</taxon>
        <taxon>Porcellanidae</taxon>
        <taxon>Petrolisthes</taxon>
    </lineage>
</organism>
<protein>
    <submittedName>
        <fullName evidence="2">Uncharacterized protein</fullName>
    </submittedName>
</protein>
<comment type="caution">
    <text evidence="2">The sequence shown here is derived from an EMBL/GenBank/DDBJ whole genome shotgun (WGS) entry which is preliminary data.</text>
</comment>
<evidence type="ECO:0000313" key="2">
    <source>
        <dbReference type="EMBL" id="KAK4299144.1"/>
    </source>
</evidence>
<feature type="region of interest" description="Disordered" evidence="1">
    <location>
        <begin position="136"/>
        <end position="185"/>
    </location>
</feature>
<proteinExistence type="predicted"/>
<sequence>MVVVVREAADGMVVVAISEFCSLGLRQGNSTNTTLHYDSARKLATGRKKLRHTNRSNCLQRKQLLLNPKHIPQARQLCGTSGGGVVSRNEFVRGEKKKARQATLLTFPWLDLLARRIVDTVLFYTNNMVRGMVLLEEEEEEVEEEEEEVEEEEEEEEEEREEEELEGGKVSVPTTSPLLRPPPPPSQASILWLDVSLQYPLTHRLTSLRHSRGDFDNTRSAGSELNPHDETRRLAEGRPGGKSLRMDLHFKGDWPGLAS</sequence>